<evidence type="ECO:0000313" key="2">
    <source>
        <dbReference type="Proteomes" id="UP001439008"/>
    </source>
</evidence>
<comment type="caution">
    <text evidence="1">The sequence shown here is derived from an EMBL/GenBank/DDBJ whole genome shotgun (WGS) entry which is preliminary data.</text>
</comment>
<reference evidence="1 2" key="1">
    <citation type="journal article" date="2024" name="BMC Biol.">
        <title>Comparative genomics of Ascetosporea gives new insight into the evolutionary basis for animal parasitism in Rhizaria.</title>
        <authorList>
            <person name="Hiltunen Thoren M."/>
            <person name="Onut-Brannstrom I."/>
            <person name="Alfjorden A."/>
            <person name="Peckova H."/>
            <person name="Swords F."/>
            <person name="Hooper C."/>
            <person name="Holzer A.S."/>
            <person name="Bass D."/>
            <person name="Burki F."/>
        </authorList>
    </citation>
    <scope>NUCLEOTIDE SEQUENCE [LARGE SCALE GENOMIC DNA]</scope>
    <source>
        <strain evidence="1">20-A016</strain>
    </source>
</reference>
<evidence type="ECO:0000313" key="1">
    <source>
        <dbReference type="EMBL" id="MES1918340.1"/>
    </source>
</evidence>
<sequence>MTAAIVNFSPFLARFVSLSTTRNSFWLYNLTFLALSASKNERYFKNKFLNVFITALLSCCAPKFLKCERFSFGPLKPDFSFVTAFFVRENLSRFGDIDFQNSAHLRNSHRRSLFRTGLGQKNARGCYKRGSAGESEIFVMVSTQNQCFVDDVPFISELQRLRLASDDRVQLLHDISSAFNDRGVWK</sequence>
<dbReference type="EMBL" id="JBDODL010000045">
    <property type="protein sequence ID" value="MES1918340.1"/>
    <property type="molecule type" value="Genomic_DNA"/>
</dbReference>
<protein>
    <submittedName>
        <fullName evidence="1">Uncharacterized protein</fullName>
    </submittedName>
</protein>
<gene>
    <name evidence="1" type="ORF">MHBO_000319</name>
</gene>
<keyword evidence="2" id="KW-1185">Reference proteome</keyword>
<organism evidence="1 2">
    <name type="scientific">Bonamia ostreae</name>
    <dbReference type="NCBI Taxonomy" id="126728"/>
    <lineage>
        <taxon>Eukaryota</taxon>
        <taxon>Sar</taxon>
        <taxon>Rhizaria</taxon>
        <taxon>Endomyxa</taxon>
        <taxon>Ascetosporea</taxon>
        <taxon>Haplosporida</taxon>
        <taxon>Bonamia</taxon>
    </lineage>
</organism>
<name>A0ABV2AF88_9EUKA</name>
<dbReference type="Proteomes" id="UP001439008">
    <property type="component" value="Unassembled WGS sequence"/>
</dbReference>
<proteinExistence type="predicted"/>
<accession>A0ABV2AF88</accession>